<accession>A0AAU2K093</accession>
<gene>
    <name evidence="1" type="ORF">OG327_31400</name>
</gene>
<reference evidence="1" key="1">
    <citation type="submission" date="2022-10" db="EMBL/GenBank/DDBJ databases">
        <title>The complete genomes of actinobacterial strains from the NBC collection.</title>
        <authorList>
            <person name="Joergensen T.S."/>
            <person name="Alvarez Arevalo M."/>
            <person name="Sterndorff E.B."/>
            <person name="Faurdal D."/>
            <person name="Vuksanovic O."/>
            <person name="Mourched A.-S."/>
            <person name="Charusanti P."/>
            <person name="Shaw S."/>
            <person name="Blin K."/>
            <person name="Weber T."/>
        </authorList>
    </citation>
    <scope>NUCLEOTIDE SEQUENCE</scope>
    <source>
        <strain evidence="1">NBC_00049</strain>
    </source>
</reference>
<dbReference type="EMBL" id="CP108264">
    <property type="protein sequence ID" value="WTU77472.1"/>
    <property type="molecule type" value="Genomic_DNA"/>
</dbReference>
<sequence length="81" mass="8686">MTVHNPDALARHIAQPIALLNDHLVAAPPRQAAQILSQILEPEDGILGQLTALMVTGSRCAGLRRPPGIPASARVVARRRR</sequence>
<evidence type="ECO:0000313" key="1">
    <source>
        <dbReference type="EMBL" id="WTU77472.1"/>
    </source>
</evidence>
<name>A0AAU2K093_9ACTN</name>
<organism evidence="1">
    <name type="scientific">Streptomyces sp. NBC_00049</name>
    <dbReference type="NCBI Taxonomy" id="2903617"/>
    <lineage>
        <taxon>Bacteria</taxon>
        <taxon>Bacillati</taxon>
        <taxon>Actinomycetota</taxon>
        <taxon>Actinomycetes</taxon>
        <taxon>Kitasatosporales</taxon>
        <taxon>Streptomycetaceae</taxon>
        <taxon>Streptomyces</taxon>
    </lineage>
</organism>
<proteinExistence type="predicted"/>
<protein>
    <submittedName>
        <fullName evidence="1">Uncharacterized protein</fullName>
    </submittedName>
</protein>
<dbReference type="AlphaFoldDB" id="A0AAU2K093"/>